<comment type="caution">
    <text evidence="2">The sequence shown here is derived from an EMBL/GenBank/DDBJ whole genome shotgun (WGS) entry which is preliminary data.</text>
</comment>
<dbReference type="EMBL" id="LPXO01000006">
    <property type="protein sequence ID" value="KUF10629.1"/>
    <property type="molecule type" value="Genomic_DNA"/>
</dbReference>
<feature type="transmembrane region" description="Helical" evidence="1">
    <location>
        <begin position="56"/>
        <end position="77"/>
    </location>
</feature>
<dbReference type="STRING" id="1685382.AVJ23_12210"/>
<proteinExistence type="predicted"/>
<reference evidence="2 3" key="1">
    <citation type="submission" date="2015-12" db="EMBL/GenBank/DDBJ databases">
        <authorList>
            <person name="Shamseldin A."/>
            <person name="Moawad H."/>
            <person name="Abd El-Rahim W.M."/>
            <person name="Sadowsky M.J."/>
        </authorList>
    </citation>
    <scope>NUCLEOTIDE SEQUENCE [LARGE SCALE GENOMIC DNA]</scope>
    <source>
        <strain evidence="2 3">SJ5A-1</strain>
    </source>
</reference>
<sequence length="112" mass="11807">MAPPVLIAFGMTFVGGPLLCALLLRLPHGVRTLGALAVAMALTMAAALALQGRSAAGSLAMLWLAWVLAIAMVAMALRRRASGPRLHRWVTIVALMATTLPWFGLATARMMV</sequence>
<feature type="transmembrane region" description="Helical" evidence="1">
    <location>
        <begin position="89"/>
        <end position="108"/>
    </location>
</feature>
<keyword evidence="1" id="KW-1133">Transmembrane helix</keyword>
<keyword evidence="3" id="KW-1185">Reference proteome</keyword>
<keyword evidence="1" id="KW-0472">Membrane</keyword>
<feature type="transmembrane region" description="Helical" evidence="1">
    <location>
        <begin position="6"/>
        <end position="26"/>
    </location>
</feature>
<dbReference type="AlphaFoldDB" id="A0A0W7WJ36"/>
<feature type="transmembrane region" description="Helical" evidence="1">
    <location>
        <begin position="33"/>
        <end position="50"/>
    </location>
</feature>
<evidence type="ECO:0000313" key="2">
    <source>
        <dbReference type="EMBL" id="KUF10629.1"/>
    </source>
</evidence>
<dbReference type="RefSeq" id="WP_058862468.1">
    <property type="nucleotide sequence ID" value="NZ_LPXO01000006.1"/>
</dbReference>
<gene>
    <name evidence="2" type="ORF">AVJ23_12210</name>
</gene>
<evidence type="ECO:0000313" key="3">
    <source>
        <dbReference type="Proteomes" id="UP000054396"/>
    </source>
</evidence>
<keyword evidence="1" id="KW-0812">Transmembrane</keyword>
<dbReference type="OrthoDB" id="7868004at2"/>
<organism evidence="2 3">
    <name type="scientific">Pseudoponticoccus marisrubri</name>
    <dbReference type="NCBI Taxonomy" id="1685382"/>
    <lineage>
        <taxon>Bacteria</taxon>
        <taxon>Pseudomonadati</taxon>
        <taxon>Pseudomonadota</taxon>
        <taxon>Alphaproteobacteria</taxon>
        <taxon>Rhodobacterales</taxon>
        <taxon>Roseobacteraceae</taxon>
        <taxon>Pseudoponticoccus</taxon>
    </lineage>
</organism>
<name>A0A0W7WJ36_9RHOB</name>
<accession>A0A0W7WJ36</accession>
<dbReference type="Proteomes" id="UP000054396">
    <property type="component" value="Unassembled WGS sequence"/>
</dbReference>
<protein>
    <submittedName>
        <fullName evidence="2">Uncharacterized protein</fullName>
    </submittedName>
</protein>
<evidence type="ECO:0000256" key="1">
    <source>
        <dbReference type="SAM" id="Phobius"/>
    </source>
</evidence>